<dbReference type="VEuPathDB" id="GiardiaDB:GMRT_12786"/>
<proteinExistence type="predicted"/>
<feature type="domain" description="AAA+ ATPase" evidence="3">
    <location>
        <begin position="461"/>
        <end position="591"/>
    </location>
</feature>
<name>A0A4Z1SN24_GIAMU</name>
<dbReference type="PANTHER" id="PTHR23077:SF27">
    <property type="entry name" value="ATPASE FAMILY GENE 2 PROTEIN HOMOLOG A"/>
    <property type="match status" value="1"/>
</dbReference>
<dbReference type="Gene3D" id="3.40.50.300">
    <property type="entry name" value="P-loop containing nucleotide triphosphate hydrolases"/>
    <property type="match status" value="2"/>
</dbReference>
<evidence type="ECO:0000256" key="2">
    <source>
        <dbReference type="ARBA" id="ARBA00022840"/>
    </source>
</evidence>
<dbReference type="InterPro" id="IPR003593">
    <property type="entry name" value="AAA+_ATPase"/>
</dbReference>
<dbReference type="SMART" id="SM00382">
    <property type="entry name" value="AAA"/>
    <property type="match status" value="2"/>
</dbReference>
<evidence type="ECO:0000313" key="5">
    <source>
        <dbReference type="Proteomes" id="UP000315496"/>
    </source>
</evidence>
<keyword evidence="4" id="KW-0131">Cell cycle</keyword>
<dbReference type="EMBL" id="VDLU01000004">
    <property type="protein sequence ID" value="TNJ27134.1"/>
    <property type="molecule type" value="Genomic_DNA"/>
</dbReference>
<feature type="domain" description="AAA+ ATPase" evidence="3">
    <location>
        <begin position="227"/>
        <end position="338"/>
    </location>
</feature>
<dbReference type="InterPro" id="IPR003959">
    <property type="entry name" value="ATPase_AAA_core"/>
</dbReference>
<dbReference type="CDD" id="cd19481">
    <property type="entry name" value="RecA-like_protease"/>
    <property type="match status" value="1"/>
</dbReference>
<keyword evidence="2" id="KW-0067">ATP-binding</keyword>
<dbReference type="GO" id="GO:0005737">
    <property type="term" value="C:cytoplasm"/>
    <property type="evidence" value="ECO:0007669"/>
    <property type="project" value="TreeGrafter"/>
</dbReference>
<dbReference type="GO" id="GO:0005524">
    <property type="term" value="F:ATP binding"/>
    <property type="evidence" value="ECO:0007669"/>
    <property type="project" value="UniProtKB-KW"/>
</dbReference>
<keyword evidence="4" id="KW-0132">Cell division</keyword>
<dbReference type="AlphaFoldDB" id="A0A4Z1SN24"/>
<reference evidence="4 5" key="1">
    <citation type="submission" date="2019-05" db="EMBL/GenBank/DDBJ databases">
        <title>The compact genome of Giardia muris reveals important steps in the evolution of intestinal protozoan parasites.</title>
        <authorList>
            <person name="Xu F."/>
            <person name="Jimenez-Gonzalez A."/>
            <person name="Einarsson E."/>
            <person name="Astvaldsson A."/>
            <person name="Peirasmaki D."/>
            <person name="Eckmann L."/>
            <person name="Andersson J.O."/>
            <person name="Svard S.G."/>
            <person name="Jerlstrom-Hultqvist J."/>
        </authorList>
    </citation>
    <scope>NUCLEOTIDE SEQUENCE [LARGE SCALE GENOMIC DNA]</scope>
    <source>
        <strain evidence="4 5">Roberts-Thomson</strain>
    </source>
</reference>
<dbReference type="OrthoDB" id="39734at2759"/>
<dbReference type="InterPro" id="IPR027417">
    <property type="entry name" value="P-loop_NTPase"/>
</dbReference>
<dbReference type="PANTHER" id="PTHR23077">
    <property type="entry name" value="AAA-FAMILY ATPASE"/>
    <property type="match status" value="1"/>
</dbReference>
<sequence>MISLLESRKDQKKTQAPGLKRGAAVGAVTAVPIWPMVFVPYEYLGPQQSRYCLVEIYPKKGPPITYPRVVELRGAPIANGYFGVPETSPHHLEFDAAATLNVVTSIPEASIHPLSMVHLLGLESCSQMGGRLEGWLQLLLDGLVFKGRTTVHASIAGHEHELTLVAPDGIVDYCSIISRTRLNLTSSSSEASSTVPLPTGVVVESLESTARVLLDAIRAYFSTESLTASSALLYGSPGNGKTIFAQVAAAILRVPLLTVDTFQAVRILSRAPMTSGILFIDEVDSAQSTETYQQLGDLLKKPHPNLFVIAATNRLESLPDFLLNSSAFTLRCEFTPPSFERRVELLRTAIEDHRYVHHAPKENMVETDASISPSPSLLESIATRLEGFSYADIGSFLQRLRVHTEAKKQTLDTLIDSINSLLTTMRPSSLKSFNAVKARHVALGGLDVELQALLRLLSARQTRTALVYGPPGCGKSQLGRYLASSLNYMLLPVASTELIGSYVGETEKAISHVFRIAHTTQPLILFWDEIDAAFPGGSEVHTERSVSTFCDCLDGIDATSIFLLAATNRPEAIHPRILSRFSHRIEIRKPDTLEKVEQTLQSCLSGIPLAIDLEKSIPDFCGRLLGQTGAEIAMLVQRTSDIAIRRCAADPESPEILTAADMEEAFALTC</sequence>
<dbReference type="Gene3D" id="1.10.8.60">
    <property type="match status" value="1"/>
</dbReference>
<dbReference type="GO" id="GO:0051301">
    <property type="term" value="P:cell division"/>
    <property type="evidence" value="ECO:0007669"/>
    <property type="project" value="UniProtKB-KW"/>
</dbReference>
<evidence type="ECO:0000313" key="4">
    <source>
        <dbReference type="EMBL" id="TNJ27134.1"/>
    </source>
</evidence>
<evidence type="ECO:0000259" key="3">
    <source>
        <dbReference type="SMART" id="SM00382"/>
    </source>
</evidence>
<keyword evidence="5" id="KW-1185">Reference proteome</keyword>
<dbReference type="Pfam" id="PF00004">
    <property type="entry name" value="AAA"/>
    <property type="match status" value="2"/>
</dbReference>
<dbReference type="GO" id="GO:0016887">
    <property type="term" value="F:ATP hydrolysis activity"/>
    <property type="evidence" value="ECO:0007669"/>
    <property type="project" value="InterPro"/>
</dbReference>
<gene>
    <name evidence="4" type="ORF">GMRT_12786</name>
</gene>
<organism evidence="4 5">
    <name type="scientific">Giardia muris</name>
    <dbReference type="NCBI Taxonomy" id="5742"/>
    <lineage>
        <taxon>Eukaryota</taxon>
        <taxon>Metamonada</taxon>
        <taxon>Diplomonadida</taxon>
        <taxon>Hexamitidae</taxon>
        <taxon>Giardiinae</taxon>
        <taxon>Giardia</taxon>
    </lineage>
</organism>
<dbReference type="Proteomes" id="UP000315496">
    <property type="component" value="Chromosome 4"/>
</dbReference>
<evidence type="ECO:0000256" key="1">
    <source>
        <dbReference type="ARBA" id="ARBA00022741"/>
    </source>
</evidence>
<keyword evidence="1" id="KW-0547">Nucleotide-binding</keyword>
<dbReference type="SUPFAM" id="SSF52540">
    <property type="entry name" value="P-loop containing nucleoside triphosphate hydrolases"/>
    <property type="match status" value="2"/>
</dbReference>
<comment type="caution">
    <text evidence="4">The sequence shown here is derived from an EMBL/GenBank/DDBJ whole genome shotgun (WGS) entry which is preliminary data.</text>
</comment>
<dbReference type="InterPro" id="IPR050168">
    <property type="entry name" value="AAA_ATPase_domain"/>
</dbReference>
<accession>A0A4Z1SN24</accession>
<protein>
    <submittedName>
        <fullName evidence="4">Cell division control protein 48</fullName>
    </submittedName>
</protein>